<dbReference type="PANTHER" id="PTHR23274:SF51">
    <property type="entry name" value="OS03G0423850 PROTEIN"/>
    <property type="match status" value="1"/>
</dbReference>
<reference evidence="1 2" key="1">
    <citation type="submission" date="2022-01" db="EMBL/GenBank/DDBJ databases">
        <title>A chromosomal length assembly of Cordylochernes scorpioides.</title>
        <authorList>
            <person name="Zeh D."/>
            <person name="Zeh J."/>
        </authorList>
    </citation>
    <scope>NUCLEOTIDE SEQUENCE [LARGE SCALE GENOMIC DNA]</scope>
    <source>
        <strain evidence="1">IN4F17</strain>
        <tissue evidence="1">Whole Body</tissue>
    </source>
</reference>
<gene>
    <name evidence="1" type="ORF">LAZ67_2001064</name>
</gene>
<dbReference type="Proteomes" id="UP001235939">
    <property type="component" value="Chromosome 02"/>
</dbReference>
<evidence type="ECO:0000313" key="1">
    <source>
        <dbReference type="EMBL" id="UYV62555.1"/>
    </source>
</evidence>
<protein>
    <submittedName>
        <fullName evidence="1">Uncharacterized protein</fullName>
    </submittedName>
</protein>
<dbReference type="EMBL" id="CP092864">
    <property type="protein sequence ID" value="UYV62555.1"/>
    <property type="molecule type" value="Genomic_DNA"/>
</dbReference>
<dbReference type="PANTHER" id="PTHR23274">
    <property type="entry name" value="DNA HELICASE-RELATED"/>
    <property type="match status" value="1"/>
</dbReference>
<proteinExistence type="predicted"/>
<sequence>MSEISLSPSDTNFRFILERLYVSLRLAFAMTIKRAQGQPLLQEPEFTHRRLYVTFSSVRTLDSIHGPMLDTLYWCQNIFGSFRYQHSLHSEEARVSNRSEFLATRACIYAWTALCGFFTCVNFGWHTSKVEAQILTGTNVGHTVLVPKIYFAPSDISLPFILKRHQFSLKLAFAMTINNIWDQYQDKTTYIRTITCPVYIQEFKADRGCRWNSPIKQLDGLCVTQAILRPPAH</sequence>
<evidence type="ECO:0000313" key="2">
    <source>
        <dbReference type="Proteomes" id="UP001235939"/>
    </source>
</evidence>
<name>A0ABY6K446_9ARAC</name>
<keyword evidence="2" id="KW-1185">Reference proteome</keyword>
<organism evidence="1 2">
    <name type="scientific">Cordylochernes scorpioides</name>
    <dbReference type="NCBI Taxonomy" id="51811"/>
    <lineage>
        <taxon>Eukaryota</taxon>
        <taxon>Metazoa</taxon>
        <taxon>Ecdysozoa</taxon>
        <taxon>Arthropoda</taxon>
        <taxon>Chelicerata</taxon>
        <taxon>Arachnida</taxon>
        <taxon>Pseudoscorpiones</taxon>
        <taxon>Cheliferoidea</taxon>
        <taxon>Chernetidae</taxon>
        <taxon>Cordylochernes</taxon>
    </lineage>
</organism>
<accession>A0ABY6K446</accession>